<dbReference type="NCBIfam" id="TIGR00360">
    <property type="entry name" value="ComEC_N-term"/>
    <property type="match status" value="1"/>
</dbReference>
<feature type="transmembrane region" description="Helical" evidence="6">
    <location>
        <begin position="344"/>
        <end position="364"/>
    </location>
</feature>
<dbReference type="CDD" id="cd07731">
    <property type="entry name" value="ComA-like_MBL-fold"/>
    <property type="match status" value="1"/>
</dbReference>
<evidence type="ECO:0000256" key="4">
    <source>
        <dbReference type="ARBA" id="ARBA00022989"/>
    </source>
</evidence>
<dbReference type="GO" id="GO:0005886">
    <property type="term" value="C:plasma membrane"/>
    <property type="evidence" value="ECO:0007669"/>
    <property type="project" value="UniProtKB-SubCell"/>
</dbReference>
<keyword evidence="4 6" id="KW-1133">Transmembrane helix</keyword>
<accession>A0A9D1MQK2</accession>
<dbReference type="InterPro" id="IPR036866">
    <property type="entry name" value="RibonucZ/Hydroxyglut_hydro"/>
</dbReference>
<comment type="subcellular location">
    <subcellularLocation>
        <location evidence="1">Cell membrane</location>
        <topology evidence="1">Multi-pass membrane protein</topology>
    </subcellularLocation>
</comment>
<name>A0A9D1MQK2_9FIRM</name>
<protein>
    <submittedName>
        <fullName evidence="8">DNA internalization-related competence protein ComEC/Rec2</fullName>
    </submittedName>
</protein>
<evidence type="ECO:0000256" key="5">
    <source>
        <dbReference type="ARBA" id="ARBA00023136"/>
    </source>
</evidence>
<feature type="transmembrane region" description="Helical" evidence="6">
    <location>
        <begin position="503"/>
        <end position="522"/>
    </location>
</feature>
<dbReference type="Proteomes" id="UP000824099">
    <property type="component" value="Unassembled WGS sequence"/>
</dbReference>
<dbReference type="InterPro" id="IPR004477">
    <property type="entry name" value="ComEC_N"/>
</dbReference>
<feature type="transmembrane region" description="Helical" evidence="6">
    <location>
        <begin position="283"/>
        <end position="303"/>
    </location>
</feature>
<evidence type="ECO:0000256" key="6">
    <source>
        <dbReference type="SAM" id="Phobius"/>
    </source>
</evidence>
<evidence type="ECO:0000256" key="1">
    <source>
        <dbReference type="ARBA" id="ARBA00004651"/>
    </source>
</evidence>
<feature type="transmembrane region" description="Helical" evidence="6">
    <location>
        <begin position="412"/>
        <end position="442"/>
    </location>
</feature>
<dbReference type="AlphaFoldDB" id="A0A9D1MQK2"/>
<dbReference type="EMBL" id="DVNI01000079">
    <property type="protein sequence ID" value="HIU64377.1"/>
    <property type="molecule type" value="Genomic_DNA"/>
</dbReference>
<keyword evidence="3 6" id="KW-0812">Transmembrane</keyword>
<sequence>MLYLYGSLIFCLGVYSGLVVDATVKPEFYIIFLIFLSGLAGMLLLKQQACNKVQLVAVLIIVLAVSGLAIGMIGGSSKMEYAKLYEQNVCVTGNIVPSSVHKNANGDLNLLLELKTLEHKDKSVPAKGYLRLYISSGAKSLLAENIYGYLKVVGKLQPIIGMKNPGVIDSEKVAYVNNIVGRMVVKKEAIVYQKIGKPMSAYFVEVANLMRETIAKCMPENESAVLSGMALGGYEGIPDETVRAFSATGIIHILSVSGSHIALLIGFIFAVGKTLKIGKEATLFGAAVTIILYGLLCGFSPPVLRSVLMGCAMLTGTFLERESNRGAILATVIILMLCYKPRWLLDIGFILSFASTAGLLFLFAPLQKQLAAFCPIVLADGIGVTLAAQLAALPFIIYYFHQISIGSLIANLLIVPVLEFIVLLTLCGVGLSFLPVIGSVLLLLSSCLLAPTLSFVQFLAKWYWTVLAVPATSIFTGMLYYGIIILLFGLPIGIAVSSKTRKIVIGILVIVLSATFGVSKAMPGAFTAYFIDVGQGDAALIMTPEKKTILVDTGGVNGEFDIGERVLLPFLRYLNVTKIDLLVLSHGHHDHAGGAAAVGRSVAINTIILANEEPSEDVSKLLQVTSGKSRIIRAATGQVYQLGSAQLTIITAPSNLDETATANNESSIICKVSCENQAIVFTGDATLNEEQASYNKPIKAAILKVAHHGSKTSSNEAFLQAVDPRLAIISVGRGNRFGHPAQETLDKLQRQNIKVLRTDLLGNIKIVFDDRKCTWYSYRYQENCF</sequence>
<dbReference type="InterPro" id="IPR004797">
    <property type="entry name" value="Competence_ComEC/Rec2"/>
</dbReference>
<evidence type="ECO:0000256" key="2">
    <source>
        <dbReference type="ARBA" id="ARBA00022475"/>
    </source>
</evidence>
<reference evidence="8" key="2">
    <citation type="journal article" date="2021" name="PeerJ">
        <title>Extensive microbial diversity within the chicken gut microbiome revealed by metagenomics and culture.</title>
        <authorList>
            <person name="Gilroy R."/>
            <person name="Ravi A."/>
            <person name="Getino M."/>
            <person name="Pursley I."/>
            <person name="Horton D.L."/>
            <person name="Alikhan N.F."/>
            <person name="Baker D."/>
            <person name="Gharbi K."/>
            <person name="Hall N."/>
            <person name="Watson M."/>
            <person name="Adriaenssens E.M."/>
            <person name="Foster-Nyarko E."/>
            <person name="Jarju S."/>
            <person name="Secka A."/>
            <person name="Antonio M."/>
            <person name="Oren A."/>
            <person name="Chaudhuri R.R."/>
            <person name="La Ragione R."/>
            <person name="Hildebrand F."/>
            <person name="Pallen M.J."/>
        </authorList>
    </citation>
    <scope>NUCLEOTIDE SEQUENCE</scope>
    <source>
        <strain evidence="8">CHK160-1198</strain>
    </source>
</reference>
<comment type="caution">
    <text evidence="8">The sequence shown here is derived from an EMBL/GenBank/DDBJ whole genome shotgun (WGS) entry which is preliminary data.</text>
</comment>
<dbReference type="Pfam" id="PF13567">
    <property type="entry name" value="DUF4131"/>
    <property type="match status" value="1"/>
</dbReference>
<reference evidence="8" key="1">
    <citation type="submission" date="2020-10" db="EMBL/GenBank/DDBJ databases">
        <authorList>
            <person name="Gilroy R."/>
        </authorList>
    </citation>
    <scope>NUCLEOTIDE SEQUENCE</scope>
    <source>
        <strain evidence="8">CHK160-1198</strain>
    </source>
</reference>
<feature type="transmembrane region" description="Helical" evidence="6">
    <location>
        <begin position="26"/>
        <end position="45"/>
    </location>
</feature>
<feature type="domain" description="Metallo-beta-lactamase" evidence="7">
    <location>
        <begin position="535"/>
        <end position="733"/>
    </location>
</feature>
<keyword evidence="2" id="KW-1003">Cell membrane</keyword>
<dbReference type="NCBIfam" id="TIGR00361">
    <property type="entry name" value="ComEC_Rec2"/>
    <property type="match status" value="1"/>
</dbReference>
<dbReference type="Pfam" id="PF00753">
    <property type="entry name" value="Lactamase_B"/>
    <property type="match status" value="1"/>
</dbReference>
<keyword evidence="5 6" id="KW-0472">Membrane</keyword>
<dbReference type="PANTHER" id="PTHR30619:SF7">
    <property type="entry name" value="BETA-LACTAMASE DOMAIN PROTEIN"/>
    <property type="match status" value="1"/>
</dbReference>
<feature type="transmembrane region" description="Helical" evidence="6">
    <location>
        <begin position="370"/>
        <end position="400"/>
    </location>
</feature>
<evidence type="ECO:0000256" key="3">
    <source>
        <dbReference type="ARBA" id="ARBA00022692"/>
    </source>
</evidence>
<feature type="transmembrane region" description="Helical" evidence="6">
    <location>
        <begin position="57"/>
        <end position="75"/>
    </location>
</feature>
<dbReference type="InterPro" id="IPR035681">
    <property type="entry name" value="ComA-like_MBL"/>
</dbReference>
<dbReference type="Gene3D" id="3.60.15.10">
    <property type="entry name" value="Ribonuclease Z/Hydroxyacylglutathione hydrolase-like"/>
    <property type="match status" value="1"/>
</dbReference>
<dbReference type="SUPFAM" id="SSF56281">
    <property type="entry name" value="Metallo-hydrolase/oxidoreductase"/>
    <property type="match status" value="1"/>
</dbReference>
<dbReference type="GO" id="GO:0030420">
    <property type="term" value="P:establishment of competence for transformation"/>
    <property type="evidence" value="ECO:0007669"/>
    <property type="project" value="InterPro"/>
</dbReference>
<organism evidence="8 9">
    <name type="scientific">Candidatus Avacidaminococcus intestinavium</name>
    <dbReference type="NCBI Taxonomy" id="2840684"/>
    <lineage>
        <taxon>Bacteria</taxon>
        <taxon>Bacillati</taxon>
        <taxon>Bacillota</taxon>
        <taxon>Negativicutes</taxon>
        <taxon>Acidaminococcales</taxon>
        <taxon>Acidaminococcaceae</taxon>
        <taxon>Acidaminococcaceae incertae sedis</taxon>
        <taxon>Candidatus Avacidaminococcus</taxon>
    </lineage>
</organism>
<evidence type="ECO:0000313" key="9">
    <source>
        <dbReference type="Proteomes" id="UP000824099"/>
    </source>
</evidence>
<feature type="transmembrane region" description="Helical" evidence="6">
    <location>
        <begin position="250"/>
        <end position="271"/>
    </location>
</feature>
<evidence type="ECO:0000259" key="7">
    <source>
        <dbReference type="SMART" id="SM00849"/>
    </source>
</evidence>
<dbReference type="InterPro" id="IPR001279">
    <property type="entry name" value="Metallo-B-lactamas"/>
</dbReference>
<evidence type="ECO:0000313" key="8">
    <source>
        <dbReference type="EMBL" id="HIU64377.1"/>
    </source>
</evidence>
<gene>
    <name evidence="8" type="ORF">IAB06_05035</name>
</gene>
<dbReference type="InterPro" id="IPR025405">
    <property type="entry name" value="DUF4131"/>
</dbReference>
<dbReference type="PANTHER" id="PTHR30619">
    <property type="entry name" value="DNA INTERNALIZATION/COMPETENCE PROTEIN COMEC/REC2"/>
    <property type="match status" value="1"/>
</dbReference>
<proteinExistence type="predicted"/>
<dbReference type="Pfam" id="PF03772">
    <property type="entry name" value="Competence"/>
    <property type="match status" value="1"/>
</dbReference>
<dbReference type="SMART" id="SM00849">
    <property type="entry name" value="Lactamase_B"/>
    <property type="match status" value="1"/>
</dbReference>
<dbReference type="InterPro" id="IPR052159">
    <property type="entry name" value="Competence_DNA_uptake"/>
</dbReference>
<feature type="transmembrane region" description="Helical" evidence="6">
    <location>
        <begin position="462"/>
        <end position="491"/>
    </location>
</feature>